<keyword evidence="3" id="KW-1185">Reference proteome</keyword>
<evidence type="ECO:0000256" key="1">
    <source>
        <dbReference type="SAM" id="MobiDB-lite"/>
    </source>
</evidence>
<dbReference type="Proteomes" id="UP000323930">
    <property type="component" value="Unassembled WGS sequence"/>
</dbReference>
<reference evidence="2 3" key="1">
    <citation type="submission" date="2019-08" db="EMBL/GenBank/DDBJ databases">
        <title>Seonamhaeicola sediminis sp. nov., isolated from marine sediment.</title>
        <authorList>
            <person name="Cao W.R."/>
        </authorList>
    </citation>
    <scope>NUCLEOTIDE SEQUENCE [LARGE SCALE GENOMIC DNA]</scope>
    <source>
        <strain evidence="2 3">B011</strain>
    </source>
</reference>
<dbReference type="OrthoDB" id="1440507at2"/>
<evidence type="ECO:0000313" key="3">
    <source>
        <dbReference type="Proteomes" id="UP000323930"/>
    </source>
</evidence>
<protein>
    <submittedName>
        <fullName evidence="2">Uncharacterized protein</fullName>
    </submittedName>
</protein>
<dbReference type="RefSeq" id="WP_148544766.1">
    <property type="nucleotide sequence ID" value="NZ_VSDQ01000718.1"/>
</dbReference>
<proteinExistence type="predicted"/>
<dbReference type="EMBL" id="VSDQ01000718">
    <property type="protein sequence ID" value="TYA71779.1"/>
    <property type="molecule type" value="Genomic_DNA"/>
</dbReference>
<dbReference type="AlphaFoldDB" id="A0A5D0HN51"/>
<feature type="region of interest" description="Disordered" evidence="1">
    <location>
        <begin position="150"/>
        <end position="175"/>
    </location>
</feature>
<comment type="caution">
    <text evidence="2">The sequence shown here is derived from an EMBL/GenBank/DDBJ whole genome shotgun (WGS) entry which is preliminary data.</text>
</comment>
<accession>A0A5D0HN51</accession>
<sequence length="175" mass="19519">MKNLRPLLLGAIIGALLTYFFCPRQAVEAEDLSSSMQQKAIVKPEGVITVEQAKALNDNWTKFRKPVLDSVTERRVKKEDYRWAWWSLEDIENYIAYIRSETPQGETFTGLRVYLGVYDENSTNGKNGMTTMFIVPTGGSNVNKGSLFNMTVQGNGDRNDPPLNNSGGSGDGYPQ</sequence>
<feature type="compositionally biased region" description="Polar residues" evidence="1">
    <location>
        <begin position="150"/>
        <end position="166"/>
    </location>
</feature>
<evidence type="ECO:0000313" key="2">
    <source>
        <dbReference type="EMBL" id="TYA71779.1"/>
    </source>
</evidence>
<name>A0A5D0HN51_9FLAO</name>
<organism evidence="2 3">
    <name type="scientific">Seonamhaeicola marinus</name>
    <dbReference type="NCBI Taxonomy" id="1912246"/>
    <lineage>
        <taxon>Bacteria</taxon>
        <taxon>Pseudomonadati</taxon>
        <taxon>Bacteroidota</taxon>
        <taxon>Flavobacteriia</taxon>
        <taxon>Flavobacteriales</taxon>
        <taxon>Flavobacteriaceae</taxon>
    </lineage>
</organism>
<gene>
    <name evidence="2" type="ORF">FUA24_19700</name>
</gene>